<dbReference type="PANTHER" id="PTHR13847">
    <property type="entry name" value="SARCOSINE DEHYDROGENASE-RELATED"/>
    <property type="match status" value="1"/>
</dbReference>
<gene>
    <name evidence="3" type="ORF">LZ016_11005</name>
</gene>
<dbReference type="SUPFAM" id="SSF51905">
    <property type="entry name" value="FAD/NAD(P)-binding domain"/>
    <property type="match status" value="1"/>
</dbReference>
<dbReference type="Gene3D" id="3.50.50.60">
    <property type="entry name" value="FAD/NAD(P)-binding domain"/>
    <property type="match status" value="2"/>
</dbReference>
<organism evidence="3 4">
    <name type="scientific">Sphingomonas telluris</name>
    <dbReference type="NCBI Taxonomy" id="2907998"/>
    <lineage>
        <taxon>Bacteria</taxon>
        <taxon>Pseudomonadati</taxon>
        <taxon>Pseudomonadota</taxon>
        <taxon>Alphaproteobacteria</taxon>
        <taxon>Sphingomonadales</taxon>
        <taxon>Sphingomonadaceae</taxon>
        <taxon>Sphingomonas</taxon>
    </lineage>
</organism>
<sequence>MKNVVVLGAGMVGTGTALALQARGFSVVLVDRSAPGSETSYGNAGVIQGEACEPYSLPRDIKTLCRIAFKDDNSVDWDVAGLWRSAPSLVSYWRHSAPNYHRTLGAQYSTLARRATHDHARWIAASGAETLIRRDGYRIAFRDGAAFELQTRQAERLRDLYGIEFEREESATLAAAEPALRQPLVGAIHWRDAWTCSDPGALVRAYSALFEKQGGELLKVELLGFEPSAIGWKLRSSEGTFDTEHVVVALGPWAPQALAPLGYKVEMVRKRGYHLHFDYPTDESVPRLNLPLLDAAFGAIYSPMRAGLRIATGADLSATSNCQPRQLRRAEAAARELLDIGEPIEKSPWTGVRPCMPDMMPVVGAAPRHRGLWFNFGHGHQGFTLGPTTGELLADAMSKGSAHTISSLAPSRLFN</sequence>
<accession>A0ABS9VNS1</accession>
<dbReference type="Gene3D" id="3.30.9.10">
    <property type="entry name" value="D-Amino Acid Oxidase, subunit A, domain 2"/>
    <property type="match status" value="1"/>
</dbReference>
<comment type="caution">
    <text evidence="3">The sequence shown here is derived from an EMBL/GenBank/DDBJ whole genome shotgun (WGS) entry which is preliminary data.</text>
</comment>
<name>A0ABS9VNS1_9SPHN</name>
<dbReference type="Proteomes" id="UP001203058">
    <property type="component" value="Unassembled WGS sequence"/>
</dbReference>
<evidence type="ECO:0000259" key="2">
    <source>
        <dbReference type="Pfam" id="PF01266"/>
    </source>
</evidence>
<evidence type="ECO:0000313" key="4">
    <source>
        <dbReference type="Proteomes" id="UP001203058"/>
    </source>
</evidence>
<feature type="domain" description="FAD dependent oxidoreductase" evidence="2">
    <location>
        <begin position="4"/>
        <end position="395"/>
    </location>
</feature>
<dbReference type="EMBL" id="JAKZHW010000002">
    <property type="protein sequence ID" value="MCH8616625.1"/>
    <property type="molecule type" value="Genomic_DNA"/>
</dbReference>
<dbReference type="PANTHER" id="PTHR13847:SF289">
    <property type="entry name" value="GLYCINE OXIDASE"/>
    <property type="match status" value="1"/>
</dbReference>
<dbReference type="InterPro" id="IPR006076">
    <property type="entry name" value="FAD-dep_OxRdtase"/>
</dbReference>
<dbReference type="RefSeq" id="WP_241447527.1">
    <property type="nucleotide sequence ID" value="NZ_JAKZHW010000002.1"/>
</dbReference>
<keyword evidence="4" id="KW-1185">Reference proteome</keyword>
<evidence type="ECO:0000256" key="1">
    <source>
        <dbReference type="ARBA" id="ARBA00023002"/>
    </source>
</evidence>
<reference evidence="3 4" key="1">
    <citation type="submission" date="2022-03" db="EMBL/GenBank/DDBJ databases">
        <authorList>
            <person name="Jo J.-H."/>
            <person name="Im W.-T."/>
        </authorList>
    </citation>
    <scope>NUCLEOTIDE SEQUENCE [LARGE SCALE GENOMIC DNA]</scope>
    <source>
        <strain evidence="3 4">SM33</strain>
    </source>
</reference>
<proteinExistence type="predicted"/>
<evidence type="ECO:0000313" key="3">
    <source>
        <dbReference type="EMBL" id="MCH8616625.1"/>
    </source>
</evidence>
<dbReference type="Pfam" id="PF01266">
    <property type="entry name" value="DAO"/>
    <property type="match status" value="1"/>
</dbReference>
<dbReference type="InterPro" id="IPR036188">
    <property type="entry name" value="FAD/NAD-bd_sf"/>
</dbReference>
<keyword evidence="1" id="KW-0560">Oxidoreductase</keyword>
<protein>
    <submittedName>
        <fullName evidence="3">FAD-binding oxidoreductase</fullName>
    </submittedName>
</protein>